<proteinExistence type="predicted"/>
<protein>
    <submittedName>
        <fullName evidence="2">Uncharacterized protein</fullName>
    </submittedName>
</protein>
<accession>A0ABM8VTK9</accession>
<sequence length="58" mass="7040">MEKQPIYEDKKYYYHRDPLHSEVEVYNRQGDHVCVMTPEGEKHPKKGRDPRKNIRSIL</sequence>
<feature type="region of interest" description="Disordered" evidence="1">
    <location>
        <begin position="36"/>
        <end position="58"/>
    </location>
</feature>
<evidence type="ECO:0000313" key="3">
    <source>
        <dbReference type="Proteomes" id="UP000730618"/>
    </source>
</evidence>
<dbReference type="RefSeq" id="WP_218103058.1">
    <property type="nucleotide sequence ID" value="NZ_CAJVCE010000039.1"/>
</dbReference>
<reference evidence="2 3" key="1">
    <citation type="submission" date="2021-06" db="EMBL/GenBank/DDBJ databases">
        <authorList>
            <person name="Criscuolo A."/>
        </authorList>
    </citation>
    <scope>NUCLEOTIDE SEQUENCE [LARGE SCALE GENOMIC DNA]</scope>
    <source>
        <strain evidence="3">CIP 111802</strain>
    </source>
</reference>
<organism evidence="2 3">
    <name type="scientific">Paenibacillus allorhizosphaerae</name>
    <dbReference type="NCBI Taxonomy" id="2849866"/>
    <lineage>
        <taxon>Bacteria</taxon>
        <taxon>Bacillati</taxon>
        <taxon>Bacillota</taxon>
        <taxon>Bacilli</taxon>
        <taxon>Bacillales</taxon>
        <taxon>Paenibacillaceae</taxon>
        <taxon>Paenibacillus</taxon>
    </lineage>
</organism>
<comment type="caution">
    <text evidence="2">The sequence shown here is derived from an EMBL/GenBank/DDBJ whole genome shotgun (WGS) entry which is preliminary data.</text>
</comment>
<dbReference type="Proteomes" id="UP000730618">
    <property type="component" value="Unassembled WGS sequence"/>
</dbReference>
<evidence type="ECO:0000256" key="1">
    <source>
        <dbReference type="SAM" id="MobiDB-lite"/>
    </source>
</evidence>
<name>A0ABM8VTK9_9BACL</name>
<gene>
    <name evidence="2" type="ORF">PAECIP111802_06915</name>
</gene>
<evidence type="ECO:0000313" key="2">
    <source>
        <dbReference type="EMBL" id="CAG7657994.1"/>
    </source>
</evidence>
<dbReference type="EMBL" id="CAJVCE010000039">
    <property type="protein sequence ID" value="CAG7657994.1"/>
    <property type="molecule type" value="Genomic_DNA"/>
</dbReference>
<keyword evidence="3" id="KW-1185">Reference proteome</keyword>